<name>A0A6G1GLL8_9PEZI</name>
<keyword evidence="3" id="KW-1185">Reference proteome</keyword>
<organism evidence="2 3">
    <name type="scientific">Aulographum hederae CBS 113979</name>
    <dbReference type="NCBI Taxonomy" id="1176131"/>
    <lineage>
        <taxon>Eukaryota</taxon>
        <taxon>Fungi</taxon>
        <taxon>Dikarya</taxon>
        <taxon>Ascomycota</taxon>
        <taxon>Pezizomycotina</taxon>
        <taxon>Dothideomycetes</taxon>
        <taxon>Pleosporomycetidae</taxon>
        <taxon>Aulographales</taxon>
        <taxon>Aulographaceae</taxon>
    </lineage>
</organism>
<evidence type="ECO:0000256" key="1">
    <source>
        <dbReference type="SAM" id="Phobius"/>
    </source>
</evidence>
<gene>
    <name evidence="2" type="ORF">K402DRAFT_218482</name>
</gene>
<dbReference type="Proteomes" id="UP000800041">
    <property type="component" value="Unassembled WGS sequence"/>
</dbReference>
<feature type="transmembrane region" description="Helical" evidence="1">
    <location>
        <begin position="389"/>
        <end position="409"/>
    </location>
</feature>
<proteinExistence type="predicted"/>
<dbReference type="PANTHER" id="PTHR35043">
    <property type="entry name" value="TRANSCRIPTION FACTOR DOMAIN-CONTAINING PROTEIN"/>
    <property type="match status" value="1"/>
</dbReference>
<keyword evidence="1" id="KW-0812">Transmembrane</keyword>
<dbReference type="PANTHER" id="PTHR35043:SF8">
    <property type="entry name" value="DUF4220 DOMAIN-CONTAINING PROTEIN"/>
    <property type="match status" value="1"/>
</dbReference>
<keyword evidence="1" id="KW-0472">Membrane</keyword>
<evidence type="ECO:0000313" key="3">
    <source>
        <dbReference type="Proteomes" id="UP000800041"/>
    </source>
</evidence>
<dbReference type="AlphaFoldDB" id="A0A6G1GLL8"/>
<dbReference type="OrthoDB" id="9451547at2759"/>
<feature type="transmembrane region" description="Helical" evidence="1">
    <location>
        <begin position="421"/>
        <end position="444"/>
    </location>
</feature>
<evidence type="ECO:0000313" key="2">
    <source>
        <dbReference type="EMBL" id="KAF1981853.1"/>
    </source>
</evidence>
<protein>
    <submittedName>
        <fullName evidence="2">Uncharacterized protein</fullName>
    </submittedName>
</protein>
<accession>A0A6G1GLL8</accession>
<keyword evidence="1" id="KW-1133">Transmembrane helix</keyword>
<sequence>MSFPSIFTVNCTLPPPGLDYRYVSGPNTRGTLDILWSCLSVLFLCTWSVLHLNVPVQSVPSGWKQKCAKSLYLFTRKLLWVLLAIMFPEIVFGKAVNDYFAAKTHLAHFKEKAKKDGVEWSLVHSYYADMGGFIIDFTSCSDLDTQFDPMHDENSSWSHMNFWSCEFSVRGLEKYIGKIQWEADPVHWEQLVTFQTAETEIFEKAQCQMLGTLWILDANQIKVARRRRIITRLPEISEAEINDMNKGDVVVKALALFQIARLILDLSTRAYKHLPFSLLELVALAFAVCSICTYLLYLDKPQDVHTARSIPAARHPSRSELQELMEAAPHAYLRATGTTSMRNEAIHKVAGTGRQYHFELGCAAGSTLFGCVCALGWNSFANAFQEGLLRIIAIASIMAFPVWAAVWWFDVRAPQTRTGKFILRWLPLAFVAILYGMGRFWLWLSIFTELSRLPPGVFISTWTSSIPHIG</sequence>
<feature type="transmembrane region" description="Helical" evidence="1">
    <location>
        <begin position="356"/>
        <end position="377"/>
    </location>
</feature>
<reference evidence="2" key="1">
    <citation type="journal article" date="2020" name="Stud. Mycol.">
        <title>101 Dothideomycetes genomes: a test case for predicting lifestyles and emergence of pathogens.</title>
        <authorList>
            <person name="Haridas S."/>
            <person name="Albert R."/>
            <person name="Binder M."/>
            <person name="Bloem J."/>
            <person name="Labutti K."/>
            <person name="Salamov A."/>
            <person name="Andreopoulos B."/>
            <person name="Baker S."/>
            <person name="Barry K."/>
            <person name="Bills G."/>
            <person name="Bluhm B."/>
            <person name="Cannon C."/>
            <person name="Castanera R."/>
            <person name="Culley D."/>
            <person name="Daum C."/>
            <person name="Ezra D."/>
            <person name="Gonzalez J."/>
            <person name="Henrissat B."/>
            <person name="Kuo A."/>
            <person name="Liang C."/>
            <person name="Lipzen A."/>
            <person name="Lutzoni F."/>
            <person name="Magnuson J."/>
            <person name="Mondo S."/>
            <person name="Nolan M."/>
            <person name="Ohm R."/>
            <person name="Pangilinan J."/>
            <person name="Park H.-J."/>
            <person name="Ramirez L."/>
            <person name="Alfaro M."/>
            <person name="Sun H."/>
            <person name="Tritt A."/>
            <person name="Yoshinaga Y."/>
            <person name="Zwiers L.-H."/>
            <person name="Turgeon B."/>
            <person name="Goodwin S."/>
            <person name="Spatafora J."/>
            <person name="Crous P."/>
            <person name="Grigoriev I."/>
        </authorList>
    </citation>
    <scope>NUCLEOTIDE SEQUENCE</scope>
    <source>
        <strain evidence="2">CBS 113979</strain>
    </source>
</reference>
<dbReference type="EMBL" id="ML977192">
    <property type="protein sequence ID" value="KAF1981853.1"/>
    <property type="molecule type" value="Genomic_DNA"/>
</dbReference>
<feature type="transmembrane region" description="Helical" evidence="1">
    <location>
        <begin position="276"/>
        <end position="298"/>
    </location>
</feature>